<sequence>RLKHVGPAKHKDKLQAGIFLLELFNLRVKGATIVVGRWNQEIELYKVNYLSNENISQLKRLKRTTVLEKITIHKIQTNGYGLTTNTMKRSMRPKQTGAKKTAIPTRDDQGKFMVMVVLFQLQLRSALLFQDRRMQSDQVKLLENRKELYSILLLLLIIQ</sequence>
<reference evidence="2 3" key="1">
    <citation type="submission" date="2019-03" db="EMBL/GenBank/DDBJ databases">
        <title>Single cell metagenomics reveals metabolic interactions within the superorganism composed of flagellate Streblomastix strix and complex community of Bacteroidetes bacteria on its surface.</title>
        <authorList>
            <person name="Treitli S.C."/>
            <person name="Kolisko M."/>
            <person name="Husnik F."/>
            <person name="Keeling P."/>
            <person name="Hampl V."/>
        </authorList>
    </citation>
    <scope>NUCLEOTIDE SEQUENCE [LARGE SCALE GENOMIC DNA]</scope>
    <source>
        <strain evidence="2">ST1C</strain>
    </source>
</reference>
<evidence type="ECO:0000313" key="2">
    <source>
        <dbReference type="EMBL" id="KAA6359733.1"/>
    </source>
</evidence>
<dbReference type="Proteomes" id="UP000324800">
    <property type="component" value="Unassembled WGS sequence"/>
</dbReference>
<gene>
    <name evidence="2" type="ORF">EZS28_044739</name>
</gene>
<dbReference type="OrthoDB" id="6252103at2759"/>
<protein>
    <submittedName>
        <fullName evidence="2">Uncharacterized protein</fullName>
    </submittedName>
</protein>
<organism evidence="2 3">
    <name type="scientific">Streblomastix strix</name>
    <dbReference type="NCBI Taxonomy" id="222440"/>
    <lineage>
        <taxon>Eukaryota</taxon>
        <taxon>Metamonada</taxon>
        <taxon>Preaxostyla</taxon>
        <taxon>Oxymonadida</taxon>
        <taxon>Streblomastigidae</taxon>
        <taxon>Streblomastix</taxon>
    </lineage>
</organism>
<dbReference type="EMBL" id="SNRW01027942">
    <property type="protein sequence ID" value="KAA6359733.1"/>
    <property type="molecule type" value="Genomic_DNA"/>
</dbReference>
<evidence type="ECO:0000313" key="3">
    <source>
        <dbReference type="Proteomes" id="UP000324800"/>
    </source>
</evidence>
<feature type="non-terminal residue" evidence="2">
    <location>
        <position position="1"/>
    </location>
</feature>
<comment type="caution">
    <text evidence="2">The sequence shown here is derived from an EMBL/GenBank/DDBJ whole genome shotgun (WGS) entry which is preliminary data.</text>
</comment>
<name>A0A5J4TPF4_9EUKA</name>
<evidence type="ECO:0000256" key="1">
    <source>
        <dbReference type="SAM" id="MobiDB-lite"/>
    </source>
</evidence>
<accession>A0A5J4TPF4</accession>
<feature type="region of interest" description="Disordered" evidence="1">
    <location>
        <begin position="83"/>
        <end position="102"/>
    </location>
</feature>
<proteinExistence type="predicted"/>
<dbReference type="AlphaFoldDB" id="A0A5J4TPF4"/>